<proteinExistence type="predicted"/>
<evidence type="ECO:0000313" key="2">
    <source>
        <dbReference type="Proteomes" id="UP001152607"/>
    </source>
</evidence>
<gene>
    <name evidence="1" type="ORF">PDIGIT_LOCUS41</name>
</gene>
<name>A0A9W4U279_9PLEO</name>
<accession>A0A9W4U279</accession>
<evidence type="ECO:0000313" key="1">
    <source>
        <dbReference type="EMBL" id="CAI6226371.1"/>
    </source>
</evidence>
<protein>
    <submittedName>
        <fullName evidence="1">Uncharacterized protein</fullName>
    </submittedName>
</protein>
<comment type="caution">
    <text evidence="1">The sequence shown here is derived from an EMBL/GenBank/DDBJ whole genome shotgun (WGS) entry which is preliminary data.</text>
</comment>
<reference evidence="1" key="1">
    <citation type="submission" date="2023-01" db="EMBL/GenBank/DDBJ databases">
        <authorList>
            <person name="Van Ghelder C."/>
            <person name="Rancurel C."/>
        </authorList>
    </citation>
    <scope>NUCLEOTIDE SEQUENCE</scope>
    <source>
        <strain evidence="1">CNCM I-4278</strain>
    </source>
</reference>
<dbReference type="EMBL" id="CAOQHR010000001">
    <property type="protein sequence ID" value="CAI6226371.1"/>
    <property type="molecule type" value="Genomic_DNA"/>
</dbReference>
<dbReference type="Proteomes" id="UP001152607">
    <property type="component" value="Unassembled WGS sequence"/>
</dbReference>
<keyword evidence="2" id="KW-1185">Reference proteome</keyword>
<sequence length="92" mass="10684">MSNASIFVDYLYKPLLDVEHKLKHIFSVVMLEDIRKASFSHNRYAAPAIDNKIRELTEKYCYKSRQMAKDCASEGQWKSCLLSSLVEPIQEL</sequence>
<dbReference type="AlphaFoldDB" id="A0A9W4U279"/>
<organism evidence="1 2">
    <name type="scientific">Periconia digitata</name>
    <dbReference type="NCBI Taxonomy" id="1303443"/>
    <lineage>
        <taxon>Eukaryota</taxon>
        <taxon>Fungi</taxon>
        <taxon>Dikarya</taxon>
        <taxon>Ascomycota</taxon>
        <taxon>Pezizomycotina</taxon>
        <taxon>Dothideomycetes</taxon>
        <taxon>Pleosporomycetidae</taxon>
        <taxon>Pleosporales</taxon>
        <taxon>Massarineae</taxon>
        <taxon>Periconiaceae</taxon>
        <taxon>Periconia</taxon>
    </lineage>
</organism>